<dbReference type="RefSeq" id="WP_380896847.1">
    <property type="nucleotide sequence ID" value="NZ_JBHTKY010000017.1"/>
</dbReference>
<dbReference type="Proteomes" id="UP001597205">
    <property type="component" value="Unassembled WGS sequence"/>
</dbReference>
<accession>A0ABW3RNM5</accession>
<sequence length="403" mass="44515">MLNKEKQSLLKTKLLITLLIFSCNKSNLNNTGIGTLGDKQLHFQIIGVQEISPTALKSSTNSNHKKSVSSVKESHSEIIELGGIDAMLSISELNPNIQTKDSQDDIVKNKATNKNRRTMASTGNNLSNGVNYKIVIYKANHKDEATEYVNQADGIIGSTGVSIPAYRNTKYRWFAYTYNNTSQLSEFSPSKPNLQILPSGDHPTTRQDFAYATGIITTGNQIDGSSSINNIILQRVSSRIVLEVNSRGMFGAVSHASPSFKSNSGLFKAQFNLIQGNLHSFSPDIGQYNVSNPHEMGYSVPVGVDSVTEVDWKRRYTFYTPAIGEPKPLHASIDRLWIKSNRLQEDGGTADINRLFSDRTFSFANFKAEAGKSYFISIKLVESAIQIGNTRWARGNVYRNLGG</sequence>
<dbReference type="EMBL" id="JBHTKY010000017">
    <property type="protein sequence ID" value="MFD1166303.1"/>
    <property type="molecule type" value="Genomic_DNA"/>
</dbReference>
<protein>
    <recommendedName>
        <fullName evidence="3">Thiol-activated cytolysin</fullName>
    </recommendedName>
</protein>
<evidence type="ECO:0000313" key="2">
    <source>
        <dbReference type="Proteomes" id="UP001597205"/>
    </source>
</evidence>
<keyword evidence="2" id="KW-1185">Reference proteome</keyword>
<comment type="caution">
    <text evidence="1">The sequence shown here is derived from an EMBL/GenBank/DDBJ whole genome shotgun (WGS) entry which is preliminary data.</text>
</comment>
<proteinExistence type="predicted"/>
<reference evidence="2" key="1">
    <citation type="journal article" date="2019" name="Int. J. Syst. Evol. Microbiol.">
        <title>The Global Catalogue of Microorganisms (GCM) 10K type strain sequencing project: providing services to taxonomists for standard genome sequencing and annotation.</title>
        <authorList>
            <consortium name="The Broad Institute Genomics Platform"/>
            <consortium name="The Broad Institute Genome Sequencing Center for Infectious Disease"/>
            <person name="Wu L."/>
            <person name="Ma J."/>
        </authorList>
    </citation>
    <scope>NUCLEOTIDE SEQUENCE [LARGE SCALE GENOMIC DNA]</scope>
    <source>
        <strain evidence="2">CCUG 52468</strain>
    </source>
</reference>
<evidence type="ECO:0000313" key="1">
    <source>
        <dbReference type="EMBL" id="MFD1166303.1"/>
    </source>
</evidence>
<organism evidence="1 2">
    <name type="scientific">Sphingobacterium daejeonense</name>
    <dbReference type="NCBI Taxonomy" id="371142"/>
    <lineage>
        <taxon>Bacteria</taxon>
        <taxon>Pseudomonadati</taxon>
        <taxon>Bacteroidota</taxon>
        <taxon>Sphingobacteriia</taxon>
        <taxon>Sphingobacteriales</taxon>
        <taxon>Sphingobacteriaceae</taxon>
        <taxon>Sphingobacterium</taxon>
    </lineage>
</organism>
<gene>
    <name evidence="1" type="ORF">ACFQ2C_11865</name>
</gene>
<evidence type="ECO:0008006" key="3">
    <source>
        <dbReference type="Google" id="ProtNLM"/>
    </source>
</evidence>
<name>A0ABW3RNM5_9SPHI</name>